<proteinExistence type="predicted"/>
<protein>
    <submittedName>
        <fullName evidence="2">Transcription factor YjjQ</fullName>
    </submittedName>
</protein>
<dbReference type="SMART" id="SM00421">
    <property type="entry name" value="HTH_LUXR"/>
    <property type="match status" value="1"/>
</dbReference>
<dbReference type="AlphaFoldDB" id="A0A0F7H7E9"/>
<dbReference type="InterPro" id="IPR000792">
    <property type="entry name" value="Tscrpt_reg_LuxR_C"/>
</dbReference>
<dbReference type="CDD" id="cd06170">
    <property type="entry name" value="LuxR_C_like"/>
    <property type="match status" value="1"/>
</dbReference>
<organism evidence="2">
    <name type="scientific">Serratia fonticola</name>
    <dbReference type="NCBI Taxonomy" id="47917"/>
    <lineage>
        <taxon>Bacteria</taxon>
        <taxon>Pseudomonadati</taxon>
        <taxon>Pseudomonadota</taxon>
        <taxon>Gammaproteobacteria</taxon>
        <taxon>Enterobacterales</taxon>
        <taxon>Yersiniaceae</taxon>
        <taxon>Serratia</taxon>
    </lineage>
</organism>
<dbReference type="PROSITE" id="PS00622">
    <property type="entry name" value="HTH_LUXR_1"/>
    <property type="match status" value="1"/>
</dbReference>
<dbReference type="PRINTS" id="PR00038">
    <property type="entry name" value="HTHLUXR"/>
</dbReference>
<dbReference type="GeneID" id="30319265"/>
<dbReference type="InterPro" id="IPR036388">
    <property type="entry name" value="WH-like_DNA-bd_sf"/>
</dbReference>
<dbReference type="InterPro" id="IPR016032">
    <property type="entry name" value="Sig_transdc_resp-reg_C-effctor"/>
</dbReference>
<accession>A0A0F7H7E9</accession>
<evidence type="ECO:0000313" key="2">
    <source>
        <dbReference type="EMBL" id="VTR51672.1"/>
    </source>
</evidence>
<dbReference type="Pfam" id="PF00196">
    <property type="entry name" value="GerE"/>
    <property type="match status" value="1"/>
</dbReference>
<dbReference type="Gene3D" id="1.10.10.10">
    <property type="entry name" value="Winged helix-like DNA-binding domain superfamily/Winged helix DNA-binding domain"/>
    <property type="match status" value="1"/>
</dbReference>
<keyword evidence="1" id="KW-0238">DNA-binding</keyword>
<dbReference type="EMBL" id="CABEEZ010000125">
    <property type="protein sequence ID" value="VTR51672.1"/>
    <property type="molecule type" value="Genomic_DNA"/>
</dbReference>
<dbReference type="PROSITE" id="PS50043">
    <property type="entry name" value="HTH_LUXR_2"/>
    <property type="match status" value="1"/>
</dbReference>
<dbReference type="SUPFAM" id="SSF46894">
    <property type="entry name" value="C-terminal effector domain of the bipartite response regulators"/>
    <property type="match status" value="1"/>
</dbReference>
<dbReference type="RefSeq" id="WP_024483867.1">
    <property type="nucleotide sequence ID" value="NZ_CAMKUH010000001.1"/>
</dbReference>
<dbReference type="GO" id="GO:0006355">
    <property type="term" value="P:regulation of DNA-templated transcription"/>
    <property type="evidence" value="ECO:0007669"/>
    <property type="project" value="InterPro"/>
</dbReference>
<sequence length="229" mass="26110">MKKAHINILIQDTNQFFAQGLTTLLQTEDLCKHTNVTLLTQHQRHLADLFIVTDDFSSFLNTCRTTTNTYTRRSILRIQDNHRYRTYSHRRYETGIIKRHDSINTVRQVIEAVVKKHNDSIICDAPRIRPTLTRKECQVMAALAQGLSANHIARLLGVHIKTVSHHKCSAMRKLGFSRNHELCLWLNNLDGLPHCLHDAEALPPYQKSHQGAPRGSISPHAPSATERSS</sequence>
<name>A0A0F7H7E9_SERFO</name>
<dbReference type="GO" id="GO:0003677">
    <property type="term" value="F:DNA binding"/>
    <property type="evidence" value="ECO:0007669"/>
    <property type="project" value="UniProtKB-KW"/>
</dbReference>
<reference evidence="2" key="1">
    <citation type="submission" date="2019-05" db="EMBL/GenBank/DDBJ databases">
        <authorList>
            <consortium name="Pathogen Informatics"/>
        </authorList>
    </citation>
    <scope>NUCLEOTIDE SEQUENCE [LARGE SCALE GENOMIC DNA]</scope>
    <source>
        <strain evidence="2">NCTC12965</strain>
    </source>
</reference>
<dbReference type="KEGG" id="sfw:WN53_03725"/>
<evidence type="ECO:0000256" key="1">
    <source>
        <dbReference type="ARBA" id="ARBA00023125"/>
    </source>
</evidence>
<gene>
    <name evidence="2" type="primary">yjjQ_2</name>
    <name evidence="2" type="ORF">NCTC12965_06206</name>
</gene>